<dbReference type="PROSITE" id="PS51180">
    <property type="entry name" value="BRO1"/>
    <property type="match status" value="1"/>
</dbReference>
<reference evidence="9 10" key="1">
    <citation type="submission" date="2018-11" db="EMBL/GenBank/DDBJ databases">
        <title>Genome sequence of Saitozyma podzolica DSM 27192.</title>
        <authorList>
            <person name="Aliyu H."/>
            <person name="Gorte O."/>
            <person name="Ochsenreither K."/>
        </authorList>
    </citation>
    <scope>NUCLEOTIDE SEQUENCE [LARGE SCALE GENOMIC DNA]</scope>
    <source>
        <strain evidence="9 10">DSM 27192</strain>
    </source>
</reference>
<protein>
    <recommendedName>
        <fullName evidence="5">BRO domain-containing protein 1</fullName>
    </recommendedName>
</protein>
<dbReference type="Proteomes" id="UP000279259">
    <property type="component" value="Unassembled WGS sequence"/>
</dbReference>
<feature type="domain" description="BRO1" evidence="8">
    <location>
        <begin position="6"/>
        <end position="406"/>
    </location>
</feature>
<dbReference type="Gene3D" id="1.25.40.280">
    <property type="entry name" value="alix/aip1 like domains"/>
    <property type="match status" value="1"/>
</dbReference>
<feature type="compositionally biased region" description="Low complexity" evidence="7">
    <location>
        <begin position="908"/>
        <end position="930"/>
    </location>
</feature>
<feature type="compositionally biased region" description="Basic and acidic residues" evidence="7">
    <location>
        <begin position="753"/>
        <end position="769"/>
    </location>
</feature>
<dbReference type="SMART" id="SM01041">
    <property type="entry name" value="BRO1"/>
    <property type="match status" value="1"/>
</dbReference>
<keyword evidence="4" id="KW-0967">Endosome</keyword>
<feature type="compositionally biased region" description="Polar residues" evidence="7">
    <location>
        <begin position="993"/>
        <end position="1005"/>
    </location>
</feature>
<evidence type="ECO:0000313" key="10">
    <source>
        <dbReference type="Proteomes" id="UP000279259"/>
    </source>
</evidence>
<sequence>MAFQSPLISIPRKTTTDVDWTNPIRSIIAHSYGEDPNTYAEECSVLQRCRQDAVRGAGSDQTARDLLYKYFGQLELLELRFAEIKVAFPWNDAFTLKLTTQTSLAFEKASIIHLLAAVLSSLASSPSRADPEGLKRAYFNSRASAGMLTYINDNFLHAPSTDLSREVVHLLIGVTMAQATEIFTEKLVDEKKAPALVSRSANSAAGMYAALVEEMKEFQGKGVFDRNWLYVLQIKARLFASLAQYYRSVADAAGGKHGAALVRMKMADTAAQDASRQASTFSYTFVASATPSLPHDTASSLVEITKAHASLCSEAKVQATKDNDLIYHDILPSEASLTQIEKLPAAAPITIQEVYGNPDVSKLIGPDIFIRLIPLAVHESASVYSEEKAKLVRGEVERTELNEGEIRASLEHLGLPGLVSAWRRMTDDDEEGDGEVEVSSGVRRLAEEIQQSGATEPMLRNLDAERERCERELRDLSGLLDNESRECERMRAKYAPQFTQSPSGPQTAHLRNNISSNLGSLQAASSSDAHISSLWREIQANVAILASGQDQLQRAASQVAAGKAAPAPAPGVSLLDLQEEVGAKGGLDEKEKEELRKAIADTQERLDRLGKVRRERDEVLKDLKEKIQNDDVSNLLLLNRRSQNVEPQLFATELEKFRPYQGRIAAAVQASSSIVQELEMVVRQVEKGKGVKERQRGQKDRQRRVREWERKLEAAGEGYHEVRAGLSKGLTFYESLSGVINDLKREVKAFVGSRESERNRMVSEIETRQRLAGSPPPPPSAPGAGARGLDAQLAGLSLGGSSTYTTSPPPKPTSAYSPAPSLPPPPQQTSTPSFPPPPPAQPKSSNPYDFGTLSSLPSAFSTSSPVPSSPYSSAPPRSEPPTQQRQGSYGSAYPSPPNPYPPPPPQASRPAQPAQSTQPSYPYSGSQASYPAPPTQPYSTPSSSSYPAPPPPRSGSSSYYPAPPSQPTYSSPPPPPSQAPQHGYPAYPRRRASSNSSILRLNPSTGVIRARRHSRRARATRAISLREGTRIGDASCGLVRADAVWRWCEGGTGSAMSLVTRSRSLVQE</sequence>
<dbReference type="PANTHER" id="PTHR23030">
    <property type="entry name" value="PCD6 INTERACTING PROTEIN-RELATED"/>
    <property type="match status" value="1"/>
</dbReference>
<name>A0A427Y3A8_9TREE</name>
<evidence type="ECO:0000256" key="6">
    <source>
        <dbReference type="SAM" id="Coils"/>
    </source>
</evidence>
<keyword evidence="6" id="KW-0175">Coiled coil</keyword>
<keyword evidence="10" id="KW-1185">Reference proteome</keyword>
<evidence type="ECO:0000256" key="2">
    <source>
        <dbReference type="ARBA" id="ARBA00004496"/>
    </source>
</evidence>
<dbReference type="Gene3D" id="1.20.140.50">
    <property type="entry name" value="alix/aip1 like domains"/>
    <property type="match status" value="1"/>
</dbReference>
<dbReference type="InterPro" id="IPR004328">
    <property type="entry name" value="BRO1_dom"/>
</dbReference>
<dbReference type="Pfam" id="PF13949">
    <property type="entry name" value="ALIX_LYPXL_bnd"/>
    <property type="match status" value="1"/>
</dbReference>
<comment type="subcellular location">
    <subcellularLocation>
        <location evidence="2">Cytoplasm</location>
    </subcellularLocation>
    <subcellularLocation>
        <location evidence="1">Endosome</location>
    </subcellularLocation>
</comment>
<dbReference type="STRING" id="1890683.A0A427Y3A8"/>
<accession>A0A427Y3A8</accession>
<feature type="compositionally biased region" description="Pro residues" evidence="7">
    <location>
        <begin position="820"/>
        <end position="841"/>
    </location>
</feature>
<dbReference type="Gene3D" id="1.20.120.560">
    <property type="entry name" value="alix/aip1 in complex with the ypdl late domain"/>
    <property type="match status" value="1"/>
</dbReference>
<comment type="caution">
    <text evidence="9">The sequence shown here is derived from an EMBL/GenBank/DDBJ whole genome shotgun (WGS) entry which is preliminary data.</text>
</comment>
<evidence type="ECO:0000256" key="1">
    <source>
        <dbReference type="ARBA" id="ARBA00004177"/>
    </source>
</evidence>
<dbReference type="CDD" id="cd09242">
    <property type="entry name" value="BRO1_ScBro1_like"/>
    <property type="match status" value="1"/>
</dbReference>
<evidence type="ECO:0000256" key="7">
    <source>
        <dbReference type="SAM" id="MobiDB-lite"/>
    </source>
</evidence>
<feature type="compositionally biased region" description="Pro residues" evidence="7">
    <location>
        <begin position="894"/>
        <end position="907"/>
    </location>
</feature>
<keyword evidence="3" id="KW-0963">Cytoplasm</keyword>
<dbReference type="AlphaFoldDB" id="A0A427Y3A8"/>
<dbReference type="OrthoDB" id="2141925at2759"/>
<dbReference type="Pfam" id="PF03097">
    <property type="entry name" value="BRO1"/>
    <property type="match status" value="1"/>
</dbReference>
<feature type="region of interest" description="Disordered" evidence="7">
    <location>
        <begin position="753"/>
        <end position="1006"/>
    </location>
</feature>
<gene>
    <name evidence="9" type="primary">BRO1</name>
    <name evidence="9" type="ORF">EHS25_003755</name>
</gene>
<dbReference type="InterPro" id="IPR025304">
    <property type="entry name" value="ALIX_V_dom"/>
</dbReference>
<proteinExistence type="predicted"/>
<feature type="compositionally biased region" description="Low complexity" evidence="7">
    <location>
        <begin position="842"/>
        <end position="876"/>
    </location>
</feature>
<organism evidence="9 10">
    <name type="scientific">Saitozyma podzolica</name>
    <dbReference type="NCBI Taxonomy" id="1890683"/>
    <lineage>
        <taxon>Eukaryota</taxon>
        <taxon>Fungi</taxon>
        <taxon>Dikarya</taxon>
        <taxon>Basidiomycota</taxon>
        <taxon>Agaricomycotina</taxon>
        <taxon>Tremellomycetes</taxon>
        <taxon>Tremellales</taxon>
        <taxon>Trimorphomycetaceae</taxon>
        <taxon>Saitozyma</taxon>
    </lineage>
</organism>
<dbReference type="GO" id="GO:0005768">
    <property type="term" value="C:endosome"/>
    <property type="evidence" value="ECO:0007669"/>
    <property type="project" value="UniProtKB-SubCell"/>
</dbReference>
<dbReference type="EMBL" id="RSCD01000019">
    <property type="protein sequence ID" value="RSH85616.1"/>
    <property type="molecule type" value="Genomic_DNA"/>
</dbReference>
<evidence type="ECO:0000256" key="5">
    <source>
        <dbReference type="ARBA" id="ARBA00041284"/>
    </source>
</evidence>
<evidence type="ECO:0000259" key="8">
    <source>
        <dbReference type="PROSITE" id="PS51180"/>
    </source>
</evidence>
<evidence type="ECO:0000256" key="4">
    <source>
        <dbReference type="ARBA" id="ARBA00022753"/>
    </source>
</evidence>
<feature type="coiled-coil region" evidence="6">
    <location>
        <begin position="459"/>
        <end position="493"/>
    </location>
</feature>
<feature type="compositionally biased region" description="Low complexity" evidence="7">
    <location>
        <begin position="937"/>
        <end position="946"/>
    </location>
</feature>
<dbReference type="PANTHER" id="PTHR23030:SF30">
    <property type="entry name" value="TYROSINE-PROTEIN PHOSPHATASE NON-RECEPTOR TYPE 23"/>
    <property type="match status" value="1"/>
</dbReference>
<dbReference type="InterPro" id="IPR038499">
    <property type="entry name" value="BRO1_sf"/>
</dbReference>
<feature type="compositionally biased region" description="Pro residues" evidence="7">
    <location>
        <begin position="961"/>
        <end position="978"/>
    </location>
</feature>
<feature type="compositionally biased region" description="Low complexity" evidence="7">
    <location>
        <begin position="782"/>
        <end position="806"/>
    </location>
</feature>
<dbReference type="GO" id="GO:0043328">
    <property type="term" value="P:protein transport to vacuole involved in ubiquitin-dependent protein catabolic process via the multivesicular body sorting pathway"/>
    <property type="evidence" value="ECO:0007669"/>
    <property type="project" value="TreeGrafter"/>
</dbReference>
<evidence type="ECO:0000313" key="9">
    <source>
        <dbReference type="EMBL" id="RSH85616.1"/>
    </source>
</evidence>
<evidence type="ECO:0000256" key="3">
    <source>
        <dbReference type="ARBA" id="ARBA00022490"/>
    </source>
</evidence>